<feature type="region of interest" description="Disordered" evidence="1">
    <location>
        <begin position="1"/>
        <end position="32"/>
    </location>
</feature>
<protein>
    <recommendedName>
        <fullName evidence="4">Toxin-antitoxin system HicB family antitoxin</fullName>
    </recommendedName>
</protein>
<proteinExistence type="predicted"/>
<dbReference type="Proteomes" id="UP001501195">
    <property type="component" value="Unassembled WGS sequence"/>
</dbReference>
<evidence type="ECO:0000256" key="1">
    <source>
        <dbReference type="SAM" id="MobiDB-lite"/>
    </source>
</evidence>
<evidence type="ECO:0000313" key="2">
    <source>
        <dbReference type="EMBL" id="GAA4975150.1"/>
    </source>
</evidence>
<dbReference type="RefSeq" id="WP_345711857.1">
    <property type="nucleotide sequence ID" value="NZ_BAABIL010000201.1"/>
</dbReference>
<reference evidence="3" key="1">
    <citation type="journal article" date="2019" name="Int. J. Syst. Evol. Microbiol.">
        <title>The Global Catalogue of Microorganisms (GCM) 10K type strain sequencing project: providing services to taxonomists for standard genome sequencing and annotation.</title>
        <authorList>
            <consortium name="The Broad Institute Genomics Platform"/>
            <consortium name="The Broad Institute Genome Sequencing Center for Infectious Disease"/>
            <person name="Wu L."/>
            <person name="Ma J."/>
        </authorList>
    </citation>
    <scope>NUCLEOTIDE SEQUENCE [LARGE SCALE GENOMIC DNA]</scope>
    <source>
        <strain evidence="3">JCM 18126</strain>
    </source>
</reference>
<comment type="caution">
    <text evidence="2">The sequence shown here is derived from an EMBL/GenBank/DDBJ whole genome shotgun (WGS) entry which is preliminary data.</text>
</comment>
<keyword evidence="3" id="KW-1185">Reference proteome</keyword>
<feature type="compositionally biased region" description="Gly residues" evidence="1">
    <location>
        <begin position="9"/>
        <end position="21"/>
    </location>
</feature>
<dbReference type="InterPro" id="IPR013321">
    <property type="entry name" value="Arc_rbn_hlx_hlx"/>
</dbReference>
<name>A0ABP9HNP6_9ACTN</name>
<accession>A0ABP9HNP6</accession>
<organism evidence="2 3">
    <name type="scientific">Kineococcus glutinatus</name>
    <dbReference type="NCBI Taxonomy" id="1070872"/>
    <lineage>
        <taxon>Bacteria</taxon>
        <taxon>Bacillati</taxon>
        <taxon>Actinomycetota</taxon>
        <taxon>Actinomycetes</taxon>
        <taxon>Kineosporiales</taxon>
        <taxon>Kineosporiaceae</taxon>
        <taxon>Kineococcus</taxon>
    </lineage>
</organism>
<sequence length="87" mass="9066">MSTAAPDGEAGGGEGGGGGAEGRSRARKQLPLRLDPAVHEAIARWAADDLRSVNAQVEWVLRRALEEAGRMPRGAGGLPRRGRPPST</sequence>
<dbReference type="SUPFAM" id="SSF47598">
    <property type="entry name" value="Ribbon-helix-helix"/>
    <property type="match status" value="1"/>
</dbReference>
<dbReference type="InterPro" id="IPR010985">
    <property type="entry name" value="Ribbon_hlx_hlx"/>
</dbReference>
<gene>
    <name evidence="2" type="ORF">GCM10023225_15350</name>
</gene>
<evidence type="ECO:0008006" key="4">
    <source>
        <dbReference type="Google" id="ProtNLM"/>
    </source>
</evidence>
<dbReference type="EMBL" id="BAABIL010000201">
    <property type="protein sequence ID" value="GAA4975150.1"/>
    <property type="molecule type" value="Genomic_DNA"/>
</dbReference>
<dbReference type="Gene3D" id="1.10.1220.10">
    <property type="entry name" value="Met repressor-like"/>
    <property type="match status" value="1"/>
</dbReference>
<feature type="region of interest" description="Disordered" evidence="1">
    <location>
        <begin position="68"/>
        <end position="87"/>
    </location>
</feature>
<evidence type="ECO:0000313" key="3">
    <source>
        <dbReference type="Proteomes" id="UP001501195"/>
    </source>
</evidence>